<dbReference type="EMBL" id="CP063845">
    <property type="protein sequence ID" value="UFP93119.1"/>
    <property type="molecule type" value="Genomic_DNA"/>
</dbReference>
<keyword evidence="3" id="KW-1185">Reference proteome</keyword>
<dbReference type="Proteomes" id="UP001054846">
    <property type="component" value="Chromosome"/>
</dbReference>
<evidence type="ECO:0000259" key="1">
    <source>
        <dbReference type="SMART" id="SM01321"/>
    </source>
</evidence>
<dbReference type="SUPFAM" id="SSF143422">
    <property type="entry name" value="Transposase IS200-like"/>
    <property type="match status" value="1"/>
</dbReference>
<sequence length="131" mass="15251">MERYARNAGAVFSLKLHLVWCPKYRRGVLVGPVELRLKELLYQKAAELEMTIHILKVMPDRVHIFVEFDPRWGVAEIVNRIKGYTSRVLRKEFASLTTWLPTPWSRSYFAATVGAVSEKTIQKYIEQQKGK</sequence>
<evidence type="ECO:0000313" key="2">
    <source>
        <dbReference type="EMBL" id="UFP93119.1"/>
    </source>
</evidence>
<reference evidence="2 3" key="1">
    <citation type="journal article" date="2021" name="Genome Biol. Evol.">
        <title>Complete Genome Sequencing of a Novel Gloeobacter Species from a Waterfall Cave in Mexico.</title>
        <authorList>
            <person name="Saw J.H."/>
            <person name="Cardona T."/>
            <person name="Montejano G."/>
        </authorList>
    </citation>
    <scope>NUCLEOTIDE SEQUENCE [LARGE SCALE GENOMIC DNA]</scope>
    <source>
        <strain evidence="2">MG652769</strain>
    </source>
</reference>
<dbReference type="RefSeq" id="WP_230840123.1">
    <property type="nucleotide sequence ID" value="NZ_CP063845.1"/>
</dbReference>
<dbReference type="PANTHER" id="PTHR33360">
    <property type="entry name" value="TRANSPOSASE FOR INSERTION SEQUENCE ELEMENT IS200"/>
    <property type="match status" value="1"/>
</dbReference>
<dbReference type="NCBIfam" id="NF033573">
    <property type="entry name" value="transpos_IS200"/>
    <property type="match status" value="1"/>
</dbReference>
<dbReference type="InterPro" id="IPR002686">
    <property type="entry name" value="Transposase_17"/>
</dbReference>
<proteinExistence type="predicted"/>
<protein>
    <submittedName>
        <fullName evidence="2">IS200/IS605 family transposase</fullName>
    </submittedName>
</protein>
<dbReference type="InterPro" id="IPR036515">
    <property type="entry name" value="Transposase_17_sf"/>
</dbReference>
<accession>A0ABY3PHK2</accession>
<dbReference type="Gene3D" id="3.30.70.1290">
    <property type="entry name" value="Transposase IS200-like"/>
    <property type="match status" value="1"/>
</dbReference>
<dbReference type="Pfam" id="PF01797">
    <property type="entry name" value="Y1_Tnp"/>
    <property type="match status" value="1"/>
</dbReference>
<dbReference type="SMART" id="SM01321">
    <property type="entry name" value="Y1_Tnp"/>
    <property type="match status" value="1"/>
</dbReference>
<dbReference type="PANTHER" id="PTHR33360:SF2">
    <property type="entry name" value="TRANSPOSASE FOR INSERTION SEQUENCE ELEMENT IS200"/>
    <property type="match status" value="1"/>
</dbReference>
<feature type="domain" description="Transposase IS200-like" evidence="1">
    <location>
        <begin position="11"/>
        <end position="128"/>
    </location>
</feature>
<name>A0ABY3PHK2_9CYAN</name>
<gene>
    <name evidence="2" type="primary">tnpA</name>
    <name evidence="2" type="ORF">ISF26_15050</name>
</gene>
<organism evidence="2 3">
    <name type="scientific">Gloeobacter morelensis MG652769</name>
    <dbReference type="NCBI Taxonomy" id="2781736"/>
    <lineage>
        <taxon>Bacteria</taxon>
        <taxon>Bacillati</taxon>
        <taxon>Cyanobacteriota</taxon>
        <taxon>Cyanophyceae</taxon>
        <taxon>Gloeobacterales</taxon>
        <taxon>Gloeobacteraceae</taxon>
        <taxon>Gloeobacter</taxon>
        <taxon>Gloeobacter morelensis</taxon>
    </lineage>
</organism>
<evidence type="ECO:0000313" key="3">
    <source>
        <dbReference type="Proteomes" id="UP001054846"/>
    </source>
</evidence>